<evidence type="ECO:0000256" key="3">
    <source>
        <dbReference type="ARBA" id="ARBA00022840"/>
    </source>
</evidence>
<sequence length="604" mass="65132">MGTDTDRYTGEYAVEVAGLTVDLERGAVNVVSDISFALAPGEILGLIGESGSGKTTVGSALLGHARAGTAITGGKIVVDGVDLLSLNRKELRRYRGRVISYVPQDPRASLNPAMRLGAQLQEALTVHGVASRQQRLARIRQVLDEVKLPSDDRFLRRYPHELSGGQQQRVVLALSFLCRPKVVVLDEPTTGLDVTTQAHVLRTVRELCRSHRTAAVYVSHDLAVVADLADRIAVMYSGRLVEVGAAEEVALRAAHPYSRALLDVVPDPHRRREIRTIRGRVAALHERPDGCVFADRCDFVEPECRRQPIGVVRIGDGHTALCRRTEALPVRAGQEEESTRVGGTPDDAVRTPGEVYLAVRDLRASYGGKEVLHGIDLTVPRGVVTALVGESGSGKTTLARCLGGLHDEATGEVSVDGRRLAFGAHERSAADRREVQYIFQNASEALNPRKTVGRSIEQPLRVLGGADGPLSQRVASLLADVALGSDAADKYPSQLSGGERQRVTIARALATAPTILICDEITSALDVSVQSAILLLLKRLCADSGLTMFFVTHNLAVVRAIADRVVVLNEGRIVEQGPVDHVLDRPQDPYTRQLLGDTPSLLHA</sequence>
<feature type="domain" description="ABC transporter" evidence="4">
    <location>
        <begin position="357"/>
        <end position="595"/>
    </location>
</feature>
<dbReference type="InterPro" id="IPR003593">
    <property type="entry name" value="AAA+_ATPase"/>
</dbReference>
<dbReference type="InterPro" id="IPR003439">
    <property type="entry name" value="ABC_transporter-like_ATP-bd"/>
</dbReference>
<evidence type="ECO:0000313" key="6">
    <source>
        <dbReference type="Proteomes" id="UP001596409"/>
    </source>
</evidence>
<evidence type="ECO:0000313" key="5">
    <source>
        <dbReference type="EMBL" id="MFC7014487.1"/>
    </source>
</evidence>
<dbReference type="PANTHER" id="PTHR43776">
    <property type="entry name" value="TRANSPORT ATP-BINDING PROTEIN"/>
    <property type="match status" value="1"/>
</dbReference>
<gene>
    <name evidence="5" type="ORF">ACFQMH_22755</name>
</gene>
<comment type="caution">
    <text evidence="5">The sequence shown here is derived from an EMBL/GenBank/DDBJ whole genome shotgun (WGS) entry which is preliminary data.</text>
</comment>
<name>A0ABW2E6Q7_9ACTN</name>
<dbReference type="PROSITE" id="PS50893">
    <property type="entry name" value="ABC_TRANSPORTER_2"/>
    <property type="match status" value="2"/>
</dbReference>
<dbReference type="EMBL" id="JBHSYM010000048">
    <property type="protein sequence ID" value="MFC7014487.1"/>
    <property type="molecule type" value="Genomic_DNA"/>
</dbReference>
<dbReference type="GO" id="GO:0005524">
    <property type="term" value="F:ATP binding"/>
    <property type="evidence" value="ECO:0007669"/>
    <property type="project" value="UniProtKB-KW"/>
</dbReference>
<proteinExistence type="predicted"/>
<dbReference type="RefSeq" id="WP_189876334.1">
    <property type="nucleotide sequence ID" value="NZ_BMWA01000020.1"/>
</dbReference>
<keyword evidence="3 5" id="KW-0067">ATP-binding</keyword>
<organism evidence="5 6">
    <name type="scientific">Streptomyces viridiviolaceus</name>
    <dbReference type="NCBI Taxonomy" id="68282"/>
    <lineage>
        <taxon>Bacteria</taxon>
        <taxon>Bacillati</taxon>
        <taxon>Actinomycetota</taxon>
        <taxon>Actinomycetes</taxon>
        <taxon>Kitasatosporales</taxon>
        <taxon>Streptomycetaceae</taxon>
        <taxon>Streptomyces</taxon>
    </lineage>
</organism>
<dbReference type="SUPFAM" id="SSF52540">
    <property type="entry name" value="P-loop containing nucleoside triphosphate hydrolases"/>
    <property type="match status" value="2"/>
</dbReference>
<dbReference type="InterPro" id="IPR017871">
    <property type="entry name" value="ABC_transporter-like_CS"/>
</dbReference>
<evidence type="ECO:0000256" key="2">
    <source>
        <dbReference type="ARBA" id="ARBA00022741"/>
    </source>
</evidence>
<feature type="domain" description="ABC transporter" evidence="4">
    <location>
        <begin position="14"/>
        <end position="262"/>
    </location>
</feature>
<dbReference type="InterPro" id="IPR050319">
    <property type="entry name" value="ABC_transp_ATP-bind"/>
</dbReference>
<dbReference type="Gene3D" id="3.40.50.300">
    <property type="entry name" value="P-loop containing nucleotide triphosphate hydrolases"/>
    <property type="match status" value="2"/>
</dbReference>
<dbReference type="PROSITE" id="PS00211">
    <property type="entry name" value="ABC_TRANSPORTER_1"/>
    <property type="match status" value="2"/>
</dbReference>
<dbReference type="NCBIfam" id="NF008453">
    <property type="entry name" value="PRK11308.1"/>
    <property type="match status" value="2"/>
</dbReference>
<dbReference type="InterPro" id="IPR027417">
    <property type="entry name" value="P-loop_NTPase"/>
</dbReference>
<keyword evidence="1" id="KW-0813">Transport</keyword>
<dbReference type="SMART" id="SM00382">
    <property type="entry name" value="AAA"/>
    <property type="match status" value="2"/>
</dbReference>
<dbReference type="CDD" id="cd03257">
    <property type="entry name" value="ABC_NikE_OppD_transporters"/>
    <property type="match status" value="2"/>
</dbReference>
<protein>
    <submittedName>
        <fullName evidence="5">ABC transporter ATP-binding protein</fullName>
    </submittedName>
</protein>
<keyword evidence="2" id="KW-0547">Nucleotide-binding</keyword>
<dbReference type="NCBIfam" id="TIGR01727">
    <property type="entry name" value="oligo_HPY"/>
    <property type="match status" value="1"/>
</dbReference>
<dbReference type="Pfam" id="PF00005">
    <property type="entry name" value="ABC_tran"/>
    <property type="match status" value="2"/>
</dbReference>
<dbReference type="Proteomes" id="UP001596409">
    <property type="component" value="Unassembled WGS sequence"/>
</dbReference>
<evidence type="ECO:0000259" key="4">
    <source>
        <dbReference type="PROSITE" id="PS50893"/>
    </source>
</evidence>
<evidence type="ECO:0000256" key="1">
    <source>
        <dbReference type="ARBA" id="ARBA00022448"/>
    </source>
</evidence>
<reference evidence="6" key="1">
    <citation type="journal article" date="2019" name="Int. J. Syst. Evol. Microbiol.">
        <title>The Global Catalogue of Microorganisms (GCM) 10K type strain sequencing project: providing services to taxonomists for standard genome sequencing and annotation.</title>
        <authorList>
            <consortium name="The Broad Institute Genomics Platform"/>
            <consortium name="The Broad Institute Genome Sequencing Center for Infectious Disease"/>
            <person name="Wu L."/>
            <person name="Ma J."/>
        </authorList>
    </citation>
    <scope>NUCLEOTIDE SEQUENCE [LARGE SCALE GENOMIC DNA]</scope>
    <source>
        <strain evidence="6">JCM 4855</strain>
    </source>
</reference>
<accession>A0ABW2E6Q7</accession>
<keyword evidence="6" id="KW-1185">Reference proteome</keyword>
<dbReference type="Pfam" id="PF08352">
    <property type="entry name" value="oligo_HPY"/>
    <property type="match status" value="2"/>
</dbReference>
<dbReference type="InterPro" id="IPR013563">
    <property type="entry name" value="Oligopep_ABC_C"/>
</dbReference>